<gene>
    <name evidence="1" type="ORF">DKX38_024567</name>
</gene>
<dbReference type="AlphaFoldDB" id="A0A5N5JLP8"/>
<organism evidence="1 2">
    <name type="scientific">Salix brachista</name>
    <dbReference type="NCBI Taxonomy" id="2182728"/>
    <lineage>
        <taxon>Eukaryota</taxon>
        <taxon>Viridiplantae</taxon>
        <taxon>Streptophyta</taxon>
        <taxon>Embryophyta</taxon>
        <taxon>Tracheophyta</taxon>
        <taxon>Spermatophyta</taxon>
        <taxon>Magnoliopsida</taxon>
        <taxon>eudicotyledons</taxon>
        <taxon>Gunneridae</taxon>
        <taxon>Pentapetalae</taxon>
        <taxon>rosids</taxon>
        <taxon>fabids</taxon>
        <taxon>Malpighiales</taxon>
        <taxon>Salicaceae</taxon>
        <taxon>Saliceae</taxon>
        <taxon>Salix</taxon>
    </lineage>
</organism>
<dbReference type="Proteomes" id="UP000326939">
    <property type="component" value="Chromosome 16"/>
</dbReference>
<protein>
    <submittedName>
        <fullName evidence="1">Uncharacterized protein</fullName>
    </submittedName>
</protein>
<evidence type="ECO:0000313" key="1">
    <source>
        <dbReference type="EMBL" id="KAB5520248.1"/>
    </source>
</evidence>
<evidence type="ECO:0000313" key="2">
    <source>
        <dbReference type="Proteomes" id="UP000326939"/>
    </source>
</evidence>
<comment type="caution">
    <text evidence="1">The sequence shown here is derived from an EMBL/GenBank/DDBJ whole genome shotgun (WGS) entry which is preliminary data.</text>
</comment>
<keyword evidence="2" id="KW-1185">Reference proteome</keyword>
<reference evidence="2" key="1">
    <citation type="journal article" date="2019" name="Gigascience">
        <title>De novo genome assembly of the endangered Acer yangbiense, a plant species with extremely small populations endemic to Yunnan Province, China.</title>
        <authorList>
            <person name="Yang J."/>
            <person name="Wariss H.M."/>
            <person name="Tao L."/>
            <person name="Zhang R."/>
            <person name="Yun Q."/>
            <person name="Hollingsworth P."/>
            <person name="Dao Z."/>
            <person name="Luo G."/>
            <person name="Guo H."/>
            <person name="Ma Y."/>
            <person name="Sun W."/>
        </authorList>
    </citation>
    <scope>NUCLEOTIDE SEQUENCE [LARGE SCALE GENOMIC DNA]</scope>
    <source>
        <strain evidence="2">cv. br00</strain>
    </source>
</reference>
<dbReference type="PANTHER" id="PTHR37173:SF1">
    <property type="entry name" value="PROLINE-RICH FAMILY PROTEIN"/>
    <property type="match status" value="1"/>
</dbReference>
<name>A0A5N5JLP8_9ROSI</name>
<dbReference type="EMBL" id="VDCV01000016">
    <property type="protein sequence ID" value="KAB5520248.1"/>
    <property type="molecule type" value="Genomic_DNA"/>
</dbReference>
<dbReference type="PANTHER" id="PTHR37173">
    <property type="entry name" value="HYDROXYPROLINE-RICH GLYCOPROTEIN FAMILY PROTEIN"/>
    <property type="match status" value="1"/>
</dbReference>
<accession>A0A5N5JLP8</accession>
<proteinExistence type="predicted"/>
<sequence>MFSSTSSNTLALLPSFPNLTTSSEDKTLHSAAIDQSVSSNIDNLPQVSSKPLLVYRRRQTHVQPPSATVLESDPRHPTVCEVNDLPIVMHSLRRSARVSVPPDRPPTAIQNRRCSLHLRLIENYVRISDGAPLYALCRSWLRNGFPEENEVCITFLLGL</sequence>